<dbReference type="InterPro" id="IPR036102">
    <property type="entry name" value="OsmC/Ohrsf"/>
</dbReference>
<dbReference type="Proteomes" id="UP000078250">
    <property type="component" value="Unassembled WGS sequence"/>
</dbReference>
<dbReference type="RefSeq" id="WP_064718205.1">
    <property type="nucleotide sequence ID" value="NZ_LXEV01000003.1"/>
</dbReference>
<dbReference type="SUPFAM" id="SSF82784">
    <property type="entry name" value="OsmC-like"/>
    <property type="match status" value="1"/>
</dbReference>
<evidence type="ECO:0000313" key="2">
    <source>
        <dbReference type="Proteomes" id="UP000078250"/>
    </source>
</evidence>
<dbReference type="Pfam" id="PF02566">
    <property type="entry name" value="OsmC"/>
    <property type="match status" value="1"/>
</dbReference>
<dbReference type="InterPro" id="IPR052924">
    <property type="entry name" value="OsmC/Ohr_hydroprdx_reductase"/>
</dbReference>
<gene>
    <name evidence="1" type="ORF">M997_0140</name>
</gene>
<dbReference type="AlphaFoldDB" id="A0AAJ3HV40"/>
<keyword evidence="2" id="KW-1185">Reference proteome</keyword>
<reference evidence="1 2" key="1">
    <citation type="submission" date="2016-04" db="EMBL/GenBank/DDBJ databases">
        <title>ATOL: Assembling a taxonomically balanced genome-scale reconstruction of the evolutionary history of the Enterobacteriaceae.</title>
        <authorList>
            <person name="Plunkett G.III."/>
            <person name="Neeno-Eckwall E.C."/>
            <person name="Glasner J.D."/>
            <person name="Perna N.T."/>
        </authorList>
    </citation>
    <scope>NUCLEOTIDE SEQUENCE [LARGE SCALE GENOMIC DNA]</scope>
    <source>
        <strain evidence="1 2">ATCC 700826</strain>
    </source>
</reference>
<sequence length="156" mass="17003">MPITEFSSIVTSGEQGGLQMQCASRQFQLLLDEPTSLGGKDSAMNPVEALLGTLGACKGIVAKSVARMHRIKLNDIRIEVKGELDTDGFTGKNKQAKIGFSKITTHFFIQADNSEEEIAAFIAFIERTCPVFDTIKNPPICETSYSLEKSTEDIAI</sequence>
<name>A0AAJ3HV40_PROHU</name>
<dbReference type="Gene3D" id="3.30.300.20">
    <property type="match status" value="1"/>
</dbReference>
<comment type="caution">
    <text evidence="1">The sequence shown here is derived from an EMBL/GenBank/DDBJ whole genome shotgun (WGS) entry which is preliminary data.</text>
</comment>
<dbReference type="PANTHER" id="PTHR35368:SF1">
    <property type="entry name" value="HYDROPEROXIDE REDUCTASE"/>
    <property type="match status" value="1"/>
</dbReference>
<dbReference type="EMBL" id="LXEV01000003">
    <property type="protein sequence ID" value="OAT51075.1"/>
    <property type="molecule type" value="Genomic_DNA"/>
</dbReference>
<protein>
    <recommendedName>
        <fullName evidence="3">OsmC-like protein</fullName>
    </recommendedName>
</protein>
<organism evidence="1 2">
    <name type="scientific">Proteus hauseri ATCC 700826</name>
    <dbReference type="NCBI Taxonomy" id="1354271"/>
    <lineage>
        <taxon>Bacteria</taxon>
        <taxon>Pseudomonadati</taxon>
        <taxon>Pseudomonadota</taxon>
        <taxon>Gammaproteobacteria</taxon>
        <taxon>Enterobacterales</taxon>
        <taxon>Morganellaceae</taxon>
        <taxon>Proteus</taxon>
    </lineage>
</organism>
<accession>A0AAJ3HV40</accession>
<dbReference type="PANTHER" id="PTHR35368">
    <property type="entry name" value="HYDROPEROXIDE REDUCTASE"/>
    <property type="match status" value="1"/>
</dbReference>
<proteinExistence type="predicted"/>
<evidence type="ECO:0008006" key="3">
    <source>
        <dbReference type="Google" id="ProtNLM"/>
    </source>
</evidence>
<dbReference type="InterPro" id="IPR003718">
    <property type="entry name" value="OsmC/Ohr_fam"/>
</dbReference>
<dbReference type="InterPro" id="IPR015946">
    <property type="entry name" value="KH_dom-like_a/b"/>
</dbReference>
<evidence type="ECO:0000313" key="1">
    <source>
        <dbReference type="EMBL" id="OAT51075.1"/>
    </source>
</evidence>